<proteinExistence type="predicted"/>
<name>A0A9P6TUE8_9FUNG</name>
<accession>A0A9P6TUE8</accession>
<protein>
    <submittedName>
        <fullName evidence="1">Uncharacterized protein</fullName>
    </submittedName>
</protein>
<gene>
    <name evidence="1" type="ORF">BG011_002073</name>
</gene>
<reference evidence="1" key="1">
    <citation type="journal article" date="2020" name="Fungal Divers.">
        <title>Resolving the Mortierellaceae phylogeny through synthesis of multi-gene phylogenetics and phylogenomics.</title>
        <authorList>
            <person name="Vandepol N."/>
            <person name="Liber J."/>
            <person name="Desiro A."/>
            <person name="Na H."/>
            <person name="Kennedy M."/>
            <person name="Barry K."/>
            <person name="Grigoriev I.V."/>
            <person name="Miller A.N."/>
            <person name="O'Donnell K."/>
            <person name="Stajich J.E."/>
            <person name="Bonito G."/>
        </authorList>
    </citation>
    <scope>NUCLEOTIDE SEQUENCE</scope>
    <source>
        <strain evidence="1">KOD948</strain>
    </source>
</reference>
<dbReference type="OrthoDB" id="2439141at2759"/>
<keyword evidence="2" id="KW-1185">Reference proteome</keyword>
<dbReference type="Proteomes" id="UP000726737">
    <property type="component" value="Unassembled WGS sequence"/>
</dbReference>
<organism evidence="1 2">
    <name type="scientific">Mortierella polycephala</name>
    <dbReference type="NCBI Taxonomy" id="41804"/>
    <lineage>
        <taxon>Eukaryota</taxon>
        <taxon>Fungi</taxon>
        <taxon>Fungi incertae sedis</taxon>
        <taxon>Mucoromycota</taxon>
        <taxon>Mortierellomycotina</taxon>
        <taxon>Mortierellomycetes</taxon>
        <taxon>Mortierellales</taxon>
        <taxon>Mortierellaceae</taxon>
        <taxon>Mortierella</taxon>
    </lineage>
</organism>
<sequence>MPVTLSTLWEFKAKGKAKPWSGIKLASFAFYQLLNRGKISKSDLTLQMDELQMRENPPTEMA</sequence>
<evidence type="ECO:0000313" key="2">
    <source>
        <dbReference type="Proteomes" id="UP000726737"/>
    </source>
</evidence>
<evidence type="ECO:0000313" key="1">
    <source>
        <dbReference type="EMBL" id="KAG0247081.1"/>
    </source>
</evidence>
<dbReference type="AlphaFoldDB" id="A0A9P6TUE8"/>
<comment type="caution">
    <text evidence="1">The sequence shown here is derived from an EMBL/GenBank/DDBJ whole genome shotgun (WGS) entry which is preliminary data.</text>
</comment>
<dbReference type="EMBL" id="JAAAJA010001618">
    <property type="protein sequence ID" value="KAG0247081.1"/>
    <property type="molecule type" value="Genomic_DNA"/>
</dbReference>
<feature type="non-terminal residue" evidence="1">
    <location>
        <position position="62"/>
    </location>
</feature>